<feature type="compositionally biased region" description="Low complexity" evidence="1">
    <location>
        <begin position="74"/>
        <end position="83"/>
    </location>
</feature>
<sequence>MKKELSFGLIALVMVGLAGCGAKNSSDNAAQNSKTASLTAENASLKRAKSAQSASLKATNSSLKQAQQATKEASNSTSNVTNESENESVHLTDEQKAKVNAAFLAWASQQAEIGKMAVSDWYFDHGSAGHGDWYAQTPDGKVQVQDFGVPGAGQFPIHAVGGCVFYTAKDGTIGHDKLYAGSFADNYAVNMDFTKPVSKYLLGDNGVVYELKTGNGTAVSTNTGFGEYSDDGQTAGTVDQTFMVSKDEAARAELQKLLATYR</sequence>
<dbReference type="PATRIC" id="fig|913848.6.peg.608"/>
<dbReference type="PROSITE" id="PS51257">
    <property type="entry name" value="PROKAR_LIPOPROTEIN"/>
    <property type="match status" value="1"/>
</dbReference>
<feature type="compositionally biased region" description="Polar residues" evidence="1">
    <location>
        <begin position="25"/>
        <end position="42"/>
    </location>
</feature>
<dbReference type="eggNOG" id="ENOG5032S2A">
    <property type="taxonomic scope" value="Bacteria"/>
</dbReference>
<protein>
    <submittedName>
        <fullName evidence="2">Lipoprotein</fullName>
    </submittedName>
</protein>
<accession>A0A0R1F9Q0</accession>
<dbReference type="AlphaFoldDB" id="A0A0R1F9Q0"/>
<name>A0A0R1F9Q0_9LACO</name>
<dbReference type="Proteomes" id="UP000051181">
    <property type="component" value="Unassembled WGS sequence"/>
</dbReference>
<comment type="caution">
    <text evidence="2">The sequence shown here is derived from an EMBL/GenBank/DDBJ whole genome shotgun (WGS) entry which is preliminary data.</text>
</comment>
<keyword evidence="2" id="KW-0449">Lipoprotein</keyword>
<feature type="compositionally biased region" description="Polar residues" evidence="1">
    <location>
        <begin position="50"/>
        <end position="73"/>
    </location>
</feature>
<evidence type="ECO:0000256" key="1">
    <source>
        <dbReference type="SAM" id="MobiDB-lite"/>
    </source>
</evidence>
<evidence type="ECO:0000313" key="2">
    <source>
        <dbReference type="EMBL" id="KRK18406.1"/>
    </source>
</evidence>
<feature type="region of interest" description="Disordered" evidence="1">
    <location>
        <begin position="50"/>
        <end position="92"/>
    </location>
</feature>
<dbReference type="GeneID" id="65917800"/>
<feature type="region of interest" description="Disordered" evidence="1">
    <location>
        <begin position="25"/>
        <end position="44"/>
    </location>
</feature>
<evidence type="ECO:0000313" key="3">
    <source>
        <dbReference type="Proteomes" id="UP000051181"/>
    </source>
</evidence>
<proteinExistence type="predicted"/>
<organism evidence="2 3">
    <name type="scientific">Loigolactobacillus coryniformis subsp. coryniformis KCTC 3167 = DSM 20001</name>
    <dbReference type="NCBI Taxonomy" id="913848"/>
    <lineage>
        <taxon>Bacteria</taxon>
        <taxon>Bacillati</taxon>
        <taxon>Bacillota</taxon>
        <taxon>Bacilli</taxon>
        <taxon>Lactobacillales</taxon>
        <taxon>Lactobacillaceae</taxon>
        <taxon>Loigolactobacillus</taxon>
    </lineage>
</organism>
<dbReference type="EMBL" id="AZCN01000016">
    <property type="protein sequence ID" value="KRK18406.1"/>
    <property type="molecule type" value="Genomic_DNA"/>
</dbReference>
<dbReference type="RefSeq" id="WP_010008966.1">
    <property type="nucleotide sequence ID" value="NZ_AZCN01000016.1"/>
</dbReference>
<gene>
    <name evidence="2" type="ORF">FD22_GL000593</name>
</gene>
<reference evidence="2 3" key="1">
    <citation type="journal article" date="2015" name="Genome Announc.">
        <title>Expanding the biotechnology potential of lactobacilli through comparative genomics of 213 strains and associated genera.</title>
        <authorList>
            <person name="Sun Z."/>
            <person name="Harris H.M."/>
            <person name="McCann A."/>
            <person name="Guo C."/>
            <person name="Argimon S."/>
            <person name="Zhang W."/>
            <person name="Yang X."/>
            <person name="Jeffery I.B."/>
            <person name="Cooney J.C."/>
            <person name="Kagawa T.F."/>
            <person name="Liu W."/>
            <person name="Song Y."/>
            <person name="Salvetti E."/>
            <person name="Wrobel A."/>
            <person name="Rasinkangas P."/>
            <person name="Parkhill J."/>
            <person name="Rea M.C."/>
            <person name="O'Sullivan O."/>
            <person name="Ritari J."/>
            <person name="Douillard F.P."/>
            <person name="Paul Ross R."/>
            <person name="Yang R."/>
            <person name="Briner A.E."/>
            <person name="Felis G.E."/>
            <person name="de Vos W.M."/>
            <person name="Barrangou R."/>
            <person name="Klaenhammer T.R."/>
            <person name="Caufield P.W."/>
            <person name="Cui Y."/>
            <person name="Zhang H."/>
            <person name="O'Toole P.W."/>
        </authorList>
    </citation>
    <scope>NUCLEOTIDE SEQUENCE [LARGE SCALE GENOMIC DNA]</scope>
    <source>
        <strain evidence="2 3">DSM 20001</strain>
    </source>
</reference>